<dbReference type="PANTHER" id="PTHR31885">
    <property type="entry name" value="GH04784P"/>
    <property type="match status" value="1"/>
</dbReference>
<dbReference type="RefSeq" id="WP_176240121.1">
    <property type="nucleotide sequence ID" value="NZ_AP024412.1"/>
</dbReference>
<dbReference type="EMBL" id="AP024412">
    <property type="protein sequence ID" value="BCR36188.1"/>
    <property type="molecule type" value="Genomic_DNA"/>
</dbReference>
<evidence type="ECO:0000256" key="5">
    <source>
        <dbReference type="ARBA" id="ARBA00023136"/>
    </source>
</evidence>
<dbReference type="GO" id="GO:0016787">
    <property type="term" value="F:hydrolase activity"/>
    <property type="evidence" value="ECO:0007669"/>
    <property type="project" value="TreeGrafter"/>
</dbReference>
<evidence type="ECO:0000256" key="1">
    <source>
        <dbReference type="ARBA" id="ARBA00004141"/>
    </source>
</evidence>
<gene>
    <name evidence="6" type="ORF">MPAN_010810</name>
</gene>
<dbReference type="InterPro" id="IPR012506">
    <property type="entry name" value="TMEM86B-like"/>
</dbReference>
<dbReference type="PANTHER" id="PTHR31885:SF6">
    <property type="entry name" value="GH04784P"/>
    <property type="match status" value="1"/>
</dbReference>
<evidence type="ECO:0000256" key="2">
    <source>
        <dbReference type="ARBA" id="ARBA00007375"/>
    </source>
</evidence>
<reference evidence="6" key="1">
    <citation type="submission" date="2021-01" db="EMBL/GenBank/DDBJ databases">
        <title>Draft genome sequence of Acholeplasmataceae bacterium strain Mahy22.</title>
        <authorList>
            <person name="Watanabe M."/>
            <person name="Kojima H."/>
            <person name="Fukui M."/>
        </authorList>
    </citation>
    <scope>NUCLEOTIDE SEQUENCE</scope>
    <source>
        <strain evidence="6">Mahy22</strain>
    </source>
</reference>
<dbReference type="KEGG" id="manr:MPAN_010810"/>
<keyword evidence="7" id="KW-1185">Reference proteome</keyword>
<dbReference type="GO" id="GO:0016020">
    <property type="term" value="C:membrane"/>
    <property type="evidence" value="ECO:0007669"/>
    <property type="project" value="UniProtKB-SubCell"/>
</dbReference>
<accession>A0A7U9TIY9</accession>
<protein>
    <recommendedName>
        <fullName evidence="8">YhhN-like protein</fullName>
    </recommendedName>
</protein>
<sequence length="238" mass="27072">MIFVLIGLFLVSWFVFIYHVVKQKRLEGFFYKGFASFMFIAIALYGAFHFMTTPANGVGMLIFEYKYARLILLIILGLVSGLIGDLFLGVQYFYDQKRIFTINNGMIIFLIGHLLYIVGIINYTKFNIIALGIGLIMTIVVYIGGKLMDLKMGKLEIMTYIYTFVIFTMVGFSILQAIDLSFNLYSLSFMIGALLFGLSDLLLAPIYFKNEKSNVFVVSNLATYYLGQLLIALSIFFL</sequence>
<dbReference type="Proteomes" id="UP000620133">
    <property type="component" value="Chromosome"/>
</dbReference>
<comment type="similarity">
    <text evidence="2">Belongs to the TMEM86 family.</text>
</comment>
<dbReference type="Pfam" id="PF07947">
    <property type="entry name" value="YhhN"/>
    <property type="match status" value="1"/>
</dbReference>
<dbReference type="AlphaFoldDB" id="A0A7U9TIY9"/>
<evidence type="ECO:0008006" key="8">
    <source>
        <dbReference type="Google" id="ProtNLM"/>
    </source>
</evidence>
<keyword evidence="3" id="KW-0812">Transmembrane</keyword>
<evidence type="ECO:0000256" key="4">
    <source>
        <dbReference type="ARBA" id="ARBA00022989"/>
    </source>
</evidence>
<evidence type="ECO:0000313" key="7">
    <source>
        <dbReference type="Proteomes" id="UP000620133"/>
    </source>
</evidence>
<evidence type="ECO:0000313" key="6">
    <source>
        <dbReference type="EMBL" id="BCR36188.1"/>
    </source>
</evidence>
<proteinExistence type="inferred from homology"/>
<keyword evidence="4" id="KW-1133">Transmembrane helix</keyword>
<evidence type="ECO:0000256" key="3">
    <source>
        <dbReference type="ARBA" id="ARBA00022692"/>
    </source>
</evidence>
<keyword evidence="5" id="KW-0472">Membrane</keyword>
<name>A0A7U9TIY9_9MOLU</name>
<comment type="subcellular location">
    <subcellularLocation>
        <location evidence="1">Membrane</location>
        <topology evidence="1">Multi-pass membrane protein</topology>
    </subcellularLocation>
</comment>
<organism evidence="6 7">
    <name type="scientific">Mariniplasma anaerobium</name>
    <dbReference type="NCBI Taxonomy" id="2735436"/>
    <lineage>
        <taxon>Bacteria</taxon>
        <taxon>Bacillati</taxon>
        <taxon>Mycoplasmatota</taxon>
        <taxon>Mollicutes</taxon>
        <taxon>Acholeplasmatales</taxon>
        <taxon>Acholeplasmataceae</taxon>
        <taxon>Mariniplasma</taxon>
    </lineage>
</organism>